<dbReference type="InParanoid" id="B2WIW7"/>
<sequence>MTALATTTTLDILARAQSKHGTTRCVGETHIHPRHLTTILVLAMIRRGRTEGWLKQPVDALPTWATFHGVQFNGVKVGPLPGYEDRGSTVVASQALQAGNVEPLLIVPKELIISLRSIELIAKVDHHLHDLLDSLGDFGRTTRGAVLTFLLFQATICCPDTKDIGVLNPLTEYVKFLPDELLPTFWTEEELELLVGTTLKPAVGAKLNGLLREFEKLRTATESIPWCAKYWWNEDSGMVTFDDWMRVDAMYRSRALEFPDVGDCMVPCIDMANHASGDATAALYETDRDGNALLLLRDGKNIAQGGEITITYGDDKGACENIFSYGFVEETMTTAKVIFLDLDIPDDDPLRPAKMYVSTAAPGFRLFEQNGAIEWESDYVWLVVVNEEDGLDFKIRQTIDGKKEIQSFWKEQELDTVKLRVQLEEDPAWDVFQLRATVLLENRVDAQIETLKGSARTKREATIRDVPWTLAERLRSLELDMLERALLTLDRQKAKLLDSKVVIHYLGMDEGAEDEEDDFS</sequence>
<dbReference type="HOGENOM" id="CLU_044629_0_0_1"/>
<dbReference type="KEGG" id="ptrr:6348224"/>
<dbReference type="PANTHER" id="PTHR13271:SF76">
    <property type="entry name" value="SET DOMAIN-CONTAINING PROTEIN 8"/>
    <property type="match status" value="1"/>
</dbReference>
<dbReference type="Gene3D" id="3.90.1410.10">
    <property type="entry name" value="set domain protein methyltransferase, domain 1"/>
    <property type="match status" value="1"/>
</dbReference>
<evidence type="ECO:0000313" key="3">
    <source>
        <dbReference type="Proteomes" id="UP000001471"/>
    </source>
</evidence>
<name>B2WIW7_PYRTR</name>
<proteinExistence type="predicted"/>
<dbReference type="AlphaFoldDB" id="B2WIW7"/>
<protein>
    <submittedName>
        <fullName evidence="2">SET domain containing protein</fullName>
    </submittedName>
</protein>
<dbReference type="PROSITE" id="PS50280">
    <property type="entry name" value="SET"/>
    <property type="match status" value="1"/>
</dbReference>
<dbReference type="OrthoDB" id="441812at2759"/>
<dbReference type="InterPro" id="IPR001214">
    <property type="entry name" value="SET_dom"/>
</dbReference>
<evidence type="ECO:0000259" key="1">
    <source>
        <dbReference type="PROSITE" id="PS50280"/>
    </source>
</evidence>
<dbReference type="GeneID" id="6348224"/>
<dbReference type="eggNOG" id="KOG1337">
    <property type="taxonomic scope" value="Eukaryota"/>
</dbReference>
<reference evidence="3" key="1">
    <citation type="journal article" date="2013" name="G3 (Bethesda)">
        <title>Comparative genomics of a plant-pathogenic fungus, Pyrenophora tritici-repentis, reveals transduplication and the impact of repeat elements on pathogenicity and population divergence.</title>
        <authorList>
            <person name="Manning V.A."/>
            <person name="Pandelova I."/>
            <person name="Dhillon B."/>
            <person name="Wilhelm L.J."/>
            <person name="Goodwin S.B."/>
            <person name="Berlin A.M."/>
            <person name="Figueroa M."/>
            <person name="Freitag M."/>
            <person name="Hane J.K."/>
            <person name="Henrissat B."/>
            <person name="Holman W.H."/>
            <person name="Kodira C.D."/>
            <person name="Martin J."/>
            <person name="Oliver R.P."/>
            <person name="Robbertse B."/>
            <person name="Schackwitz W."/>
            <person name="Schwartz D.C."/>
            <person name="Spatafora J.W."/>
            <person name="Turgeon B.G."/>
            <person name="Yandava C."/>
            <person name="Young S."/>
            <person name="Zhou S."/>
            <person name="Zeng Q."/>
            <person name="Grigoriev I.V."/>
            <person name="Ma L.-J."/>
            <person name="Ciuffetti L.M."/>
        </authorList>
    </citation>
    <scope>NUCLEOTIDE SEQUENCE [LARGE SCALE GENOMIC DNA]</scope>
    <source>
        <strain evidence="3">Pt-1C-BFP</strain>
    </source>
</reference>
<dbReference type="RefSeq" id="XP_001940258.2">
    <property type="nucleotide sequence ID" value="XM_001940223.2"/>
</dbReference>
<dbReference type="SUPFAM" id="SSF82199">
    <property type="entry name" value="SET domain"/>
    <property type="match status" value="1"/>
</dbReference>
<accession>B2WIW7</accession>
<dbReference type="STRING" id="426418.B2WIW7"/>
<gene>
    <name evidence="2" type="ORF">PTRG_09926</name>
</gene>
<feature type="domain" description="SET" evidence="1">
    <location>
        <begin position="73"/>
        <end position="313"/>
    </location>
</feature>
<dbReference type="Proteomes" id="UP000001471">
    <property type="component" value="Unassembled WGS sequence"/>
</dbReference>
<dbReference type="InterPro" id="IPR046341">
    <property type="entry name" value="SET_dom_sf"/>
</dbReference>
<dbReference type="OMA" id="AWYRSRC"/>
<dbReference type="InterPro" id="IPR050600">
    <property type="entry name" value="SETD3_SETD6_MTase"/>
</dbReference>
<dbReference type="EMBL" id="DS231626">
    <property type="protein sequence ID" value="EDU42977.1"/>
    <property type="molecule type" value="Genomic_DNA"/>
</dbReference>
<evidence type="ECO:0000313" key="2">
    <source>
        <dbReference type="EMBL" id="EDU42977.1"/>
    </source>
</evidence>
<dbReference type="CDD" id="cd10527">
    <property type="entry name" value="SET_LSMT"/>
    <property type="match status" value="1"/>
</dbReference>
<dbReference type="GO" id="GO:0016279">
    <property type="term" value="F:protein-lysine N-methyltransferase activity"/>
    <property type="evidence" value="ECO:0007669"/>
    <property type="project" value="TreeGrafter"/>
</dbReference>
<organism evidence="2 3">
    <name type="scientific">Pyrenophora tritici-repentis (strain Pt-1C-BFP)</name>
    <name type="common">Wheat tan spot fungus</name>
    <name type="synonym">Drechslera tritici-repentis</name>
    <dbReference type="NCBI Taxonomy" id="426418"/>
    <lineage>
        <taxon>Eukaryota</taxon>
        <taxon>Fungi</taxon>
        <taxon>Dikarya</taxon>
        <taxon>Ascomycota</taxon>
        <taxon>Pezizomycotina</taxon>
        <taxon>Dothideomycetes</taxon>
        <taxon>Pleosporomycetidae</taxon>
        <taxon>Pleosporales</taxon>
        <taxon>Pleosporineae</taxon>
        <taxon>Pleosporaceae</taxon>
        <taxon>Pyrenophora</taxon>
    </lineage>
</organism>
<dbReference type="PANTHER" id="PTHR13271">
    <property type="entry name" value="UNCHARACTERIZED PUTATIVE METHYLTRANSFERASE"/>
    <property type="match status" value="1"/>
</dbReference>
<dbReference type="GO" id="GO:0005634">
    <property type="term" value="C:nucleus"/>
    <property type="evidence" value="ECO:0007669"/>
    <property type="project" value="TreeGrafter"/>
</dbReference>